<dbReference type="EMBL" id="SRLO01021540">
    <property type="protein sequence ID" value="TNN22653.1"/>
    <property type="molecule type" value="Genomic_DNA"/>
</dbReference>
<reference evidence="2 3" key="1">
    <citation type="submission" date="2019-03" db="EMBL/GenBank/DDBJ databases">
        <title>First draft genome of Liparis tanakae, snailfish: a comprehensive survey of snailfish specific genes.</title>
        <authorList>
            <person name="Kim W."/>
            <person name="Song I."/>
            <person name="Jeong J.-H."/>
            <person name="Kim D."/>
            <person name="Kim S."/>
            <person name="Ryu S."/>
            <person name="Song J.Y."/>
            <person name="Lee S.K."/>
        </authorList>
    </citation>
    <scope>NUCLEOTIDE SEQUENCE [LARGE SCALE GENOMIC DNA]</scope>
    <source>
        <tissue evidence="2">Muscle</tissue>
    </source>
</reference>
<dbReference type="Proteomes" id="UP000314294">
    <property type="component" value="Unassembled WGS sequence"/>
</dbReference>
<organism evidence="2 3">
    <name type="scientific">Liparis tanakae</name>
    <name type="common">Tanaka's snailfish</name>
    <dbReference type="NCBI Taxonomy" id="230148"/>
    <lineage>
        <taxon>Eukaryota</taxon>
        <taxon>Metazoa</taxon>
        <taxon>Chordata</taxon>
        <taxon>Craniata</taxon>
        <taxon>Vertebrata</taxon>
        <taxon>Euteleostomi</taxon>
        <taxon>Actinopterygii</taxon>
        <taxon>Neopterygii</taxon>
        <taxon>Teleostei</taxon>
        <taxon>Neoteleostei</taxon>
        <taxon>Acanthomorphata</taxon>
        <taxon>Eupercaria</taxon>
        <taxon>Perciformes</taxon>
        <taxon>Cottioidei</taxon>
        <taxon>Cottales</taxon>
        <taxon>Liparidae</taxon>
        <taxon>Liparis</taxon>
    </lineage>
</organism>
<gene>
    <name evidence="2" type="ORF">EYF80_067232</name>
</gene>
<comment type="caution">
    <text evidence="2">The sequence shown here is derived from an EMBL/GenBank/DDBJ whole genome shotgun (WGS) entry which is preliminary data.</text>
</comment>
<evidence type="ECO:0000313" key="3">
    <source>
        <dbReference type="Proteomes" id="UP000314294"/>
    </source>
</evidence>
<sequence>MLRQGSRKLVQDQRPAACGASPFRDACKGVAPLGERSARTMQSHDDRPPSGDDLVAHARLARGGMRPTGYPDQTPQKRKSGHFQEIRFETRFHASVKNSK</sequence>
<keyword evidence="3" id="KW-1185">Reference proteome</keyword>
<evidence type="ECO:0000256" key="1">
    <source>
        <dbReference type="SAM" id="MobiDB-lite"/>
    </source>
</evidence>
<name>A0A4Z2E1N1_9TELE</name>
<proteinExistence type="predicted"/>
<accession>A0A4Z2E1N1</accession>
<feature type="compositionally biased region" description="Basic and acidic residues" evidence="1">
    <location>
        <begin position="82"/>
        <end position="92"/>
    </location>
</feature>
<evidence type="ECO:0000313" key="2">
    <source>
        <dbReference type="EMBL" id="TNN22653.1"/>
    </source>
</evidence>
<feature type="region of interest" description="Disordered" evidence="1">
    <location>
        <begin position="1"/>
        <end position="100"/>
    </location>
</feature>
<protein>
    <submittedName>
        <fullName evidence="2">Uncharacterized protein</fullName>
    </submittedName>
</protein>
<feature type="compositionally biased region" description="Basic and acidic residues" evidence="1">
    <location>
        <begin position="36"/>
        <end position="56"/>
    </location>
</feature>
<dbReference type="AlphaFoldDB" id="A0A4Z2E1N1"/>